<dbReference type="Proteomes" id="UP000183038">
    <property type="component" value="Unassembled WGS sequence"/>
</dbReference>
<accession>A0A1H4M5L9</accession>
<name>A0A1H4M5L9_9FLAO</name>
<sequence length="140" mass="16536">MTQDTENTYCPGHPWYYFLGGKVLTPKQILESVIQTKYSGYDRDNITKADQKPEPQRCEQLRKLRLKFLGDLKKDLTIYREVVRKLHAHRKLPPIEQCSVPRCDDIDVAMSLKHNHLFNDFAHLYKIDMLLAQQPDLFDF</sequence>
<organism evidence="1 2">
    <name type="scientific">Maribacter dokdonensis</name>
    <dbReference type="NCBI Taxonomy" id="320912"/>
    <lineage>
        <taxon>Bacteria</taxon>
        <taxon>Pseudomonadati</taxon>
        <taxon>Bacteroidota</taxon>
        <taxon>Flavobacteriia</taxon>
        <taxon>Flavobacteriales</taxon>
        <taxon>Flavobacteriaceae</taxon>
        <taxon>Maribacter</taxon>
    </lineage>
</organism>
<dbReference type="OrthoDB" id="7619538at2"/>
<dbReference type="RefSeq" id="WP_074671536.1">
    <property type="nucleotide sequence ID" value="NZ_FNTB01000001.1"/>
</dbReference>
<evidence type="ECO:0000313" key="2">
    <source>
        <dbReference type="Proteomes" id="UP000183038"/>
    </source>
</evidence>
<proteinExistence type="predicted"/>
<evidence type="ECO:0000313" key="1">
    <source>
        <dbReference type="EMBL" id="SEB78380.1"/>
    </source>
</evidence>
<dbReference type="EMBL" id="FNTB01000001">
    <property type="protein sequence ID" value="SEB78380.1"/>
    <property type="molecule type" value="Genomic_DNA"/>
</dbReference>
<reference evidence="1 2" key="1">
    <citation type="submission" date="2016-10" db="EMBL/GenBank/DDBJ databases">
        <authorList>
            <person name="de Groot N.N."/>
        </authorList>
    </citation>
    <scope>NUCLEOTIDE SEQUENCE [LARGE SCALE GENOMIC DNA]</scope>
    <source>
        <strain evidence="1 2">MAR_2009_71</strain>
    </source>
</reference>
<protein>
    <submittedName>
        <fullName evidence="1">Uncharacterized protein</fullName>
    </submittedName>
</protein>
<dbReference type="AlphaFoldDB" id="A0A1H4M5L9"/>
<gene>
    <name evidence="1" type="ORF">SAMN05192540_1534</name>
</gene>